<dbReference type="PANTHER" id="PTHR24123:SF33">
    <property type="entry name" value="PROTEIN HOS4"/>
    <property type="match status" value="1"/>
</dbReference>
<feature type="repeat" description="ANK" evidence="3">
    <location>
        <begin position="168"/>
        <end position="192"/>
    </location>
</feature>
<gene>
    <name evidence="4" type="ORF">ASPGLDRAFT_80822</name>
</gene>
<dbReference type="InterPro" id="IPR002110">
    <property type="entry name" value="Ankyrin_rpt"/>
</dbReference>
<dbReference type="Proteomes" id="UP000184300">
    <property type="component" value="Unassembled WGS sequence"/>
</dbReference>
<sequence>MTRTTCNMLHRSALQYFPTHYLQRWAFTKYGDNYLGNTIENVSLQAMKHNRYSEAETSAIDEGYRISLLVSQAAIEFMDNGVFAVSSVLRGKRKPLRSDRHCLSDLDIIIQFDAYDFAKSMANKFGQKSDAPEHVLSTAAYLGDISLVEHFLEQGVDVNVRSNIIGPPLRNAALRGHLEITRLLLNRGANADDGCLPGTEEGWQVVKEQYCKKTSFEKWIPGPTDYPYTAVEAAARKGHKEILQLLLQPEFGVSRSSYSYLRSITFAAIGGDAEMFRILTETANYSAISEETLQDLWYFSLRHAAVSGNIETIPLLLDKGAEINREHNDEDQLERSTPLGRAAFNGRNEAISLLLQKGADINGGRIYPLYLAIKRGFRRTVELLLDRGVGADSVESTFLEVAVRYGRSDIVRLFFEKCMYEMPDGFDIEECDMHRLGKLLSVYVY</sequence>
<feature type="repeat" description="ANK" evidence="3">
    <location>
        <begin position="334"/>
        <end position="362"/>
    </location>
</feature>
<dbReference type="AlphaFoldDB" id="A0A1L9VPS6"/>
<dbReference type="Pfam" id="PF12796">
    <property type="entry name" value="Ank_2"/>
    <property type="match status" value="2"/>
</dbReference>
<dbReference type="InterPro" id="IPR051165">
    <property type="entry name" value="Multifunctional_ANK_Repeat"/>
</dbReference>
<dbReference type="PANTHER" id="PTHR24123">
    <property type="entry name" value="ANKYRIN REPEAT-CONTAINING"/>
    <property type="match status" value="1"/>
</dbReference>
<dbReference type="VEuPathDB" id="FungiDB:ASPGLDRAFT_80822"/>
<dbReference type="GeneID" id="34466351"/>
<accession>A0A1L9VPS6</accession>
<dbReference type="PROSITE" id="PS50297">
    <property type="entry name" value="ANK_REP_REGION"/>
    <property type="match status" value="2"/>
</dbReference>
<proteinExistence type="predicted"/>
<reference evidence="5" key="1">
    <citation type="journal article" date="2017" name="Genome Biol.">
        <title>Comparative genomics reveals high biological diversity and specific adaptations in the industrially and medically important fungal genus Aspergillus.</title>
        <authorList>
            <person name="de Vries R.P."/>
            <person name="Riley R."/>
            <person name="Wiebenga A."/>
            <person name="Aguilar-Osorio G."/>
            <person name="Amillis S."/>
            <person name="Uchima C.A."/>
            <person name="Anderluh G."/>
            <person name="Asadollahi M."/>
            <person name="Askin M."/>
            <person name="Barry K."/>
            <person name="Battaglia E."/>
            <person name="Bayram O."/>
            <person name="Benocci T."/>
            <person name="Braus-Stromeyer S.A."/>
            <person name="Caldana C."/>
            <person name="Canovas D."/>
            <person name="Cerqueira G.C."/>
            <person name="Chen F."/>
            <person name="Chen W."/>
            <person name="Choi C."/>
            <person name="Clum A."/>
            <person name="Dos Santos R.A."/>
            <person name="Damasio A.R."/>
            <person name="Diallinas G."/>
            <person name="Emri T."/>
            <person name="Fekete E."/>
            <person name="Flipphi M."/>
            <person name="Freyberg S."/>
            <person name="Gallo A."/>
            <person name="Gournas C."/>
            <person name="Habgood R."/>
            <person name="Hainaut M."/>
            <person name="Harispe M.L."/>
            <person name="Henrissat B."/>
            <person name="Hilden K.S."/>
            <person name="Hope R."/>
            <person name="Hossain A."/>
            <person name="Karabika E."/>
            <person name="Karaffa L."/>
            <person name="Karanyi Z."/>
            <person name="Krasevec N."/>
            <person name="Kuo A."/>
            <person name="Kusch H."/>
            <person name="LaButti K."/>
            <person name="Lagendijk E.L."/>
            <person name="Lapidus A."/>
            <person name="Levasseur A."/>
            <person name="Lindquist E."/>
            <person name="Lipzen A."/>
            <person name="Logrieco A.F."/>
            <person name="MacCabe A."/>
            <person name="Maekelae M.R."/>
            <person name="Malavazi I."/>
            <person name="Melin P."/>
            <person name="Meyer V."/>
            <person name="Mielnichuk N."/>
            <person name="Miskei M."/>
            <person name="Molnar A.P."/>
            <person name="Mule G."/>
            <person name="Ngan C.Y."/>
            <person name="Orejas M."/>
            <person name="Orosz E."/>
            <person name="Ouedraogo J.P."/>
            <person name="Overkamp K.M."/>
            <person name="Park H.-S."/>
            <person name="Perrone G."/>
            <person name="Piumi F."/>
            <person name="Punt P.J."/>
            <person name="Ram A.F."/>
            <person name="Ramon A."/>
            <person name="Rauscher S."/>
            <person name="Record E."/>
            <person name="Riano-Pachon D.M."/>
            <person name="Robert V."/>
            <person name="Roehrig J."/>
            <person name="Ruller R."/>
            <person name="Salamov A."/>
            <person name="Salih N.S."/>
            <person name="Samson R.A."/>
            <person name="Sandor E."/>
            <person name="Sanguinetti M."/>
            <person name="Schuetze T."/>
            <person name="Sepcic K."/>
            <person name="Shelest E."/>
            <person name="Sherlock G."/>
            <person name="Sophianopoulou V."/>
            <person name="Squina F.M."/>
            <person name="Sun H."/>
            <person name="Susca A."/>
            <person name="Todd R.B."/>
            <person name="Tsang A."/>
            <person name="Unkles S.E."/>
            <person name="van de Wiele N."/>
            <person name="van Rossen-Uffink D."/>
            <person name="Oliveira J.V."/>
            <person name="Vesth T.C."/>
            <person name="Visser J."/>
            <person name="Yu J.-H."/>
            <person name="Zhou M."/>
            <person name="Andersen M.R."/>
            <person name="Archer D.B."/>
            <person name="Baker S.E."/>
            <person name="Benoit I."/>
            <person name="Brakhage A.A."/>
            <person name="Braus G.H."/>
            <person name="Fischer R."/>
            <person name="Frisvad J.C."/>
            <person name="Goldman G.H."/>
            <person name="Houbraken J."/>
            <person name="Oakley B."/>
            <person name="Pocsi I."/>
            <person name="Scazzocchio C."/>
            <person name="Seiboth B."/>
            <person name="vanKuyk P.A."/>
            <person name="Wortman J."/>
            <person name="Dyer P.S."/>
            <person name="Grigoriev I.V."/>
        </authorList>
    </citation>
    <scope>NUCLEOTIDE SEQUENCE [LARGE SCALE GENOMIC DNA]</scope>
    <source>
        <strain evidence="5">CBS 516.65</strain>
    </source>
</reference>
<dbReference type="STRING" id="1160497.A0A1L9VPS6"/>
<name>A0A1L9VPS6_ASPGL</name>
<feature type="repeat" description="ANK" evidence="3">
    <location>
        <begin position="301"/>
        <end position="328"/>
    </location>
</feature>
<evidence type="ECO:0000313" key="4">
    <source>
        <dbReference type="EMBL" id="OJJ85892.1"/>
    </source>
</evidence>
<feature type="repeat" description="ANK" evidence="3">
    <location>
        <begin position="136"/>
        <end position="163"/>
    </location>
</feature>
<dbReference type="PROSITE" id="PS50088">
    <property type="entry name" value="ANK_REPEAT"/>
    <property type="match status" value="4"/>
</dbReference>
<evidence type="ECO:0000256" key="1">
    <source>
        <dbReference type="ARBA" id="ARBA00022737"/>
    </source>
</evidence>
<dbReference type="InterPro" id="IPR036770">
    <property type="entry name" value="Ankyrin_rpt-contain_sf"/>
</dbReference>
<dbReference type="SUPFAM" id="SSF48403">
    <property type="entry name" value="Ankyrin repeat"/>
    <property type="match status" value="1"/>
</dbReference>
<dbReference type="SMART" id="SM00248">
    <property type="entry name" value="ANK"/>
    <property type="match status" value="7"/>
</dbReference>
<evidence type="ECO:0000256" key="2">
    <source>
        <dbReference type="ARBA" id="ARBA00023043"/>
    </source>
</evidence>
<dbReference type="RefSeq" id="XP_022402586.1">
    <property type="nucleotide sequence ID" value="XM_022550091.1"/>
</dbReference>
<keyword evidence="2 3" id="KW-0040">ANK repeat</keyword>
<dbReference type="OrthoDB" id="4772757at2759"/>
<dbReference type="Gene3D" id="1.25.40.20">
    <property type="entry name" value="Ankyrin repeat-containing domain"/>
    <property type="match status" value="2"/>
</dbReference>
<keyword evidence="1" id="KW-0677">Repeat</keyword>
<dbReference type="EMBL" id="KV878893">
    <property type="protein sequence ID" value="OJJ85892.1"/>
    <property type="molecule type" value="Genomic_DNA"/>
</dbReference>
<evidence type="ECO:0000313" key="5">
    <source>
        <dbReference type="Proteomes" id="UP000184300"/>
    </source>
</evidence>
<protein>
    <submittedName>
        <fullName evidence="4">Uncharacterized protein</fullName>
    </submittedName>
</protein>
<keyword evidence="5" id="KW-1185">Reference proteome</keyword>
<organism evidence="4 5">
    <name type="scientific">Aspergillus glaucus CBS 516.65</name>
    <dbReference type="NCBI Taxonomy" id="1160497"/>
    <lineage>
        <taxon>Eukaryota</taxon>
        <taxon>Fungi</taxon>
        <taxon>Dikarya</taxon>
        <taxon>Ascomycota</taxon>
        <taxon>Pezizomycotina</taxon>
        <taxon>Eurotiomycetes</taxon>
        <taxon>Eurotiomycetidae</taxon>
        <taxon>Eurotiales</taxon>
        <taxon>Aspergillaceae</taxon>
        <taxon>Aspergillus</taxon>
        <taxon>Aspergillus subgen. Aspergillus</taxon>
    </lineage>
</organism>
<evidence type="ECO:0000256" key="3">
    <source>
        <dbReference type="PROSITE-ProRule" id="PRU00023"/>
    </source>
</evidence>